<keyword evidence="3" id="KW-1185">Reference proteome</keyword>
<dbReference type="EMBL" id="BGZK01000453">
    <property type="protein sequence ID" value="GBP44471.1"/>
    <property type="molecule type" value="Genomic_DNA"/>
</dbReference>
<dbReference type="AlphaFoldDB" id="A0A4C1W049"/>
<name>A0A4C1W049_EUMVA</name>
<evidence type="ECO:0000313" key="3">
    <source>
        <dbReference type="Proteomes" id="UP000299102"/>
    </source>
</evidence>
<feature type="region of interest" description="Disordered" evidence="1">
    <location>
        <begin position="210"/>
        <end position="276"/>
    </location>
</feature>
<gene>
    <name evidence="2" type="ORF">EVAR_39480_1</name>
</gene>
<accession>A0A4C1W049</accession>
<dbReference type="Proteomes" id="UP000299102">
    <property type="component" value="Unassembled WGS sequence"/>
</dbReference>
<evidence type="ECO:0000256" key="1">
    <source>
        <dbReference type="SAM" id="MobiDB-lite"/>
    </source>
</evidence>
<sequence>MTIKNFKAISACWTYRVPELGYQWRRVFFPAGPFSPRPPASVFVFPSAPLSPFVWISFDELDCAARSYRFRRTLSSPGVAPSAGRETSCIPGMIIVDESSTRVYWSHLIGRETPVSAGAPQPPARRRRPRHGVSEQSHWTRLAEDAPRERYPKIDDPRARGQTNGGGATAKSVTFEPESSGCGSDHDRIDRRDFNLIQFKPTAPCLVEHARRPTRGPRGGPARNARERGGRFTASAADATSPARARARARPLINLSSPAVNEQRRPVRAGGRLIDK</sequence>
<proteinExistence type="predicted"/>
<reference evidence="2 3" key="1">
    <citation type="journal article" date="2019" name="Commun. Biol.">
        <title>The bagworm genome reveals a unique fibroin gene that provides high tensile strength.</title>
        <authorList>
            <person name="Kono N."/>
            <person name="Nakamura H."/>
            <person name="Ohtoshi R."/>
            <person name="Tomita M."/>
            <person name="Numata K."/>
            <person name="Arakawa K."/>
        </authorList>
    </citation>
    <scope>NUCLEOTIDE SEQUENCE [LARGE SCALE GENOMIC DNA]</scope>
</reference>
<evidence type="ECO:0000313" key="2">
    <source>
        <dbReference type="EMBL" id="GBP44471.1"/>
    </source>
</evidence>
<comment type="caution">
    <text evidence="2">The sequence shown here is derived from an EMBL/GenBank/DDBJ whole genome shotgun (WGS) entry which is preliminary data.</text>
</comment>
<feature type="region of interest" description="Disordered" evidence="1">
    <location>
        <begin position="114"/>
        <end position="187"/>
    </location>
</feature>
<organism evidence="2 3">
    <name type="scientific">Eumeta variegata</name>
    <name type="common">Bagworm moth</name>
    <name type="synonym">Eumeta japonica</name>
    <dbReference type="NCBI Taxonomy" id="151549"/>
    <lineage>
        <taxon>Eukaryota</taxon>
        <taxon>Metazoa</taxon>
        <taxon>Ecdysozoa</taxon>
        <taxon>Arthropoda</taxon>
        <taxon>Hexapoda</taxon>
        <taxon>Insecta</taxon>
        <taxon>Pterygota</taxon>
        <taxon>Neoptera</taxon>
        <taxon>Endopterygota</taxon>
        <taxon>Lepidoptera</taxon>
        <taxon>Glossata</taxon>
        <taxon>Ditrysia</taxon>
        <taxon>Tineoidea</taxon>
        <taxon>Psychidae</taxon>
        <taxon>Oiketicinae</taxon>
        <taxon>Eumeta</taxon>
    </lineage>
</organism>
<feature type="compositionally biased region" description="Basic and acidic residues" evidence="1">
    <location>
        <begin position="141"/>
        <end position="159"/>
    </location>
</feature>
<feature type="compositionally biased region" description="Low complexity" evidence="1">
    <location>
        <begin position="231"/>
        <end position="244"/>
    </location>
</feature>
<protein>
    <submittedName>
        <fullName evidence="2">Uncharacterized protein</fullName>
    </submittedName>
</protein>